<reference evidence="1" key="1">
    <citation type="submission" date="2021-01" db="EMBL/GenBank/DDBJ databases">
        <title>Whole genome shotgun sequence of Actinoplanes siamensis NBRC 109076.</title>
        <authorList>
            <person name="Komaki H."/>
            <person name="Tamura T."/>
        </authorList>
    </citation>
    <scope>NUCLEOTIDE SEQUENCE</scope>
    <source>
        <strain evidence="1">NBRC 109076</strain>
    </source>
</reference>
<dbReference type="RefSeq" id="WP_203678632.1">
    <property type="nucleotide sequence ID" value="NZ_BOMW01000020.1"/>
</dbReference>
<organism evidence="1 2">
    <name type="scientific">Actinoplanes siamensis</name>
    <dbReference type="NCBI Taxonomy" id="1223317"/>
    <lineage>
        <taxon>Bacteria</taxon>
        <taxon>Bacillati</taxon>
        <taxon>Actinomycetota</taxon>
        <taxon>Actinomycetes</taxon>
        <taxon>Micromonosporales</taxon>
        <taxon>Micromonosporaceae</taxon>
        <taxon>Actinoplanes</taxon>
    </lineage>
</organism>
<sequence length="151" mass="16379">MKPTRQPTTSSDIDPVITPAALLRAAAVYLQHHGWTQHQFYDLIADTTGPFPPACASGAIMTAATGRCLASGICTLDGDEDPDTITAIRALRVFAAWLDLEYTPVGYYETSAIDVIGDWNDYAGRTFDEVIETLTDAADDWDRTHLTGGAR</sequence>
<keyword evidence="2" id="KW-1185">Reference proteome</keyword>
<dbReference type="EMBL" id="BOMW01000020">
    <property type="protein sequence ID" value="GIF04691.1"/>
    <property type="molecule type" value="Genomic_DNA"/>
</dbReference>
<name>A0A919N5D3_9ACTN</name>
<dbReference type="Proteomes" id="UP000629619">
    <property type="component" value="Unassembled WGS sequence"/>
</dbReference>
<accession>A0A919N5D3</accession>
<gene>
    <name evidence="1" type="ORF">Asi03nite_22290</name>
</gene>
<dbReference type="AlphaFoldDB" id="A0A919N5D3"/>
<dbReference type="Pfam" id="PF19698">
    <property type="entry name" value="DUF6197"/>
    <property type="match status" value="1"/>
</dbReference>
<proteinExistence type="predicted"/>
<protein>
    <submittedName>
        <fullName evidence="1">Uncharacterized protein</fullName>
    </submittedName>
</protein>
<evidence type="ECO:0000313" key="2">
    <source>
        <dbReference type="Proteomes" id="UP000629619"/>
    </source>
</evidence>
<dbReference type="InterPro" id="IPR045677">
    <property type="entry name" value="DUF6197"/>
</dbReference>
<comment type="caution">
    <text evidence="1">The sequence shown here is derived from an EMBL/GenBank/DDBJ whole genome shotgun (WGS) entry which is preliminary data.</text>
</comment>
<evidence type="ECO:0000313" key="1">
    <source>
        <dbReference type="EMBL" id="GIF04691.1"/>
    </source>
</evidence>